<dbReference type="SUPFAM" id="SSF50156">
    <property type="entry name" value="PDZ domain-like"/>
    <property type="match status" value="2"/>
</dbReference>
<reference evidence="14" key="1">
    <citation type="journal article" date="2019" name="Int. J. Syst. Evol. Microbiol.">
        <title>The Global Catalogue of Microorganisms (GCM) 10K type strain sequencing project: providing services to taxonomists for standard genome sequencing and annotation.</title>
        <authorList>
            <consortium name="The Broad Institute Genomics Platform"/>
            <consortium name="The Broad Institute Genome Sequencing Center for Infectious Disease"/>
            <person name="Wu L."/>
            <person name="Ma J."/>
        </authorList>
    </citation>
    <scope>NUCLEOTIDE SEQUENCE [LARGE SCALE GENOMIC DNA]</scope>
    <source>
        <strain evidence="14">CGMCC 4.7106</strain>
    </source>
</reference>
<evidence type="ECO:0000256" key="5">
    <source>
        <dbReference type="ARBA" id="ARBA00022692"/>
    </source>
</evidence>
<dbReference type="GO" id="GO:0008237">
    <property type="term" value="F:metallopeptidase activity"/>
    <property type="evidence" value="ECO:0007669"/>
    <property type="project" value="UniProtKB-KW"/>
</dbReference>
<evidence type="ECO:0000256" key="2">
    <source>
        <dbReference type="ARBA" id="ARBA00004141"/>
    </source>
</evidence>
<protein>
    <recommendedName>
        <fullName evidence="11">Zinc metalloprotease</fullName>
        <ecNumber evidence="11">3.4.24.-</ecNumber>
    </recommendedName>
</protein>
<dbReference type="Pfam" id="PF17820">
    <property type="entry name" value="PDZ_6"/>
    <property type="match status" value="2"/>
</dbReference>
<keyword evidence="14" id="KW-1185">Reference proteome</keyword>
<evidence type="ECO:0000259" key="12">
    <source>
        <dbReference type="PROSITE" id="PS50106"/>
    </source>
</evidence>
<dbReference type="Gene3D" id="2.30.42.10">
    <property type="match status" value="2"/>
</dbReference>
<keyword evidence="8 11" id="KW-1133">Transmembrane helix</keyword>
<dbReference type="InterPro" id="IPR008915">
    <property type="entry name" value="Peptidase_M50"/>
</dbReference>
<dbReference type="Pfam" id="PF02163">
    <property type="entry name" value="Peptidase_M50"/>
    <property type="match status" value="1"/>
</dbReference>
<dbReference type="EMBL" id="JBHUIT010000007">
    <property type="protein sequence ID" value="MFD2256362.1"/>
    <property type="molecule type" value="Genomic_DNA"/>
</dbReference>
<keyword evidence="7 11" id="KW-0862">Zinc</keyword>
<feature type="domain" description="PDZ" evidence="12">
    <location>
        <begin position="141"/>
        <end position="199"/>
    </location>
</feature>
<accession>A0ABW5D678</accession>
<evidence type="ECO:0000256" key="6">
    <source>
        <dbReference type="ARBA" id="ARBA00022801"/>
    </source>
</evidence>
<sequence>MTALPTALNILLLIVVVVMLFNIIIFVHELGHFLAGKWRGLQIDRFQIWFGKPIWKKTINGVQYGLGWIPAGGFVALPQMAPMESIEGGNTERKSLPPITPLDKIIVAIAGPLFSILLALAAAVVVWGVGKPKDFLPTETIGYVLEGSPAEKAGLQAGDQILTINGKPVNGFMGTLESITESIVLSSGDKITFSVKRPGVEEPLVLTSGFNTPESRWFQRSGLRQVGLAPAGTALIGGVIENSPADKAGLAKGDIIESVDDQRIFSASQLAQYLETNENKAVKLGVKKASGQHAEISITPEKPLKPESRGPMIGVLWDQANDIDVRIVHPNPFAQVADSLKMMWVTITSVADPGSSIGVDHLSGPVGIGQMLYSLLQTDDGWRRILGFMVLFNVNLAVLNMLPFPVLDGGHITLAILEKIAGKPVQAKALEVIQTACALALISLMLYVTSKDIGDKFGRGGAQGEEEILFPAN</sequence>
<comment type="caution">
    <text evidence="13">The sequence shown here is derived from an EMBL/GenBank/DDBJ whole genome shotgun (WGS) entry which is preliminary data.</text>
</comment>
<evidence type="ECO:0000256" key="4">
    <source>
        <dbReference type="ARBA" id="ARBA00022670"/>
    </source>
</evidence>
<dbReference type="PANTHER" id="PTHR42837">
    <property type="entry name" value="REGULATOR OF SIGMA-E PROTEASE RSEP"/>
    <property type="match status" value="1"/>
</dbReference>
<keyword evidence="9 11" id="KW-0482">Metalloprotease</keyword>
<evidence type="ECO:0000313" key="14">
    <source>
        <dbReference type="Proteomes" id="UP001597375"/>
    </source>
</evidence>
<dbReference type="InterPro" id="IPR041489">
    <property type="entry name" value="PDZ_6"/>
</dbReference>
<feature type="transmembrane region" description="Helical" evidence="11">
    <location>
        <begin position="7"/>
        <end position="28"/>
    </location>
</feature>
<feature type="transmembrane region" description="Helical" evidence="11">
    <location>
        <begin position="432"/>
        <end position="449"/>
    </location>
</feature>
<comment type="cofactor">
    <cofactor evidence="1 11">
        <name>Zn(2+)</name>
        <dbReference type="ChEBI" id="CHEBI:29105"/>
    </cofactor>
</comment>
<keyword evidence="11" id="KW-0479">Metal-binding</keyword>
<feature type="transmembrane region" description="Helical" evidence="11">
    <location>
        <begin position="385"/>
        <end position="404"/>
    </location>
</feature>
<dbReference type="SMART" id="SM00228">
    <property type="entry name" value="PDZ"/>
    <property type="match status" value="2"/>
</dbReference>
<dbReference type="NCBIfam" id="TIGR00054">
    <property type="entry name" value="RIP metalloprotease RseP"/>
    <property type="match status" value="1"/>
</dbReference>
<evidence type="ECO:0000256" key="9">
    <source>
        <dbReference type="ARBA" id="ARBA00023049"/>
    </source>
</evidence>
<name>A0ABW5D678_9BACT</name>
<keyword evidence="6 11" id="KW-0378">Hydrolase</keyword>
<dbReference type="InterPro" id="IPR001478">
    <property type="entry name" value="PDZ"/>
</dbReference>
<evidence type="ECO:0000256" key="3">
    <source>
        <dbReference type="ARBA" id="ARBA00007931"/>
    </source>
</evidence>
<dbReference type="PANTHER" id="PTHR42837:SF2">
    <property type="entry name" value="MEMBRANE METALLOPROTEASE ARASP2, CHLOROPLASTIC-RELATED"/>
    <property type="match status" value="1"/>
</dbReference>
<comment type="similarity">
    <text evidence="3 11">Belongs to the peptidase M50B family.</text>
</comment>
<keyword evidence="4" id="KW-0645">Protease</keyword>
<organism evidence="13 14">
    <name type="scientific">Luteolibacter algae</name>
    <dbReference type="NCBI Taxonomy" id="454151"/>
    <lineage>
        <taxon>Bacteria</taxon>
        <taxon>Pseudomonadati</taxon>
        <taxon>Verrucomicrobiota</taxon>
        <taxon>Verrucomicrobiia</taxon>
        <taxon>Verrucomicrobiales</taxon>
        <taxon>Verrucomicrobiaceae</taxon>
        <taxon>Luteolibacter</taxon>
    </lineage>
</organism>
<keyword evidence="5 11" id="KW-0812">Transmembrane</keyword>
<evidence type="ECO:0000313" key="13">
    <source>
        <dbReference type="EMBL" id="MFD2256362.1"/>
    </source>
</evidence>
<dbReference type="RefSeq" id="WP_386819530.1">
    <property type="nucleotide sequence ID" value="NZ_JBHUIT010000007.1"/>
</dbReference>
<evidence type="ECO:0000256" key="1">
    <source>
        <dbReference type="ARBA" id="ARBA00001947"/>
    </source>
</evidence>
<dbReference type="EC" id="3.4.24.-" evidence="11"/>
<dbReference type="CDD" id="cd06163">
    <property type="entry name" value="S2P-M50_PDZ_RseP-like"/>
    <property type="match status" value="1"/>
</dbReference>
<proteinExistence type="inferred from homology"/>
<keyword evidence="10 11" id="KW-0472">Membrane</keyword>
<gene>
    <name evidence="13" type="primary">rseP</name>
    <name evidence="13" type="ORF">ACFSSA_06730</name>
</gene>
<feature type="transmembrane region" description="Helical" evidence="11">
    <location>
        <begin position="105"/>
        <end position="129"/>
    </location>
</feature>
<dbReference type="Proteomes" id="UP001597375">
    <property type="component" value="Unassembled WGS sequence"/>
</dbReference>
<dbReference type="InterPro" id="IPR004387">
    <property type="entry name" value="Pept_M50_Zn"/>
</dbReference>
<comment type="subcellular location">
    <subcellularLocation>
        <location evidence="2">Membrane</location>
        <topology evidence="2">Multi-pass membrane protein</topology>
    </subcellularLocation>
</comment>
<evidence type="ECO:0000256" key="10">
    <source>
        <dbReference type="ARBA" id="ARBA00023136"/>
    </source>
</evidence>
<evidence type="ECO:0000256" key="8">
    <source>
        <dbReference type="ARBA" id="ARBA00022989"/>
    </source>
</evidence>
<dbReference type="InterPro" id="IPR036034">
    <property type="entry name" value="PDZ_sf"/>
</dbReference>
<evidence type="ECO:0000256" key="7">
    <source>
        <dbReference type="ARBA" id="ARBA00022833"/>
    </source>
</evidence>
<dbReference type="PROSITE" id="PS50106">
    <property type="entry name" value="PDZ"/>
    <property type="match status" value="1"/>
</dbReference>
<evidence type="ECO:0000256" key="11">
    <source>
        <dbReference type="RuleBase" id="RU362031"/>
    </source>
</evidence>